<feature type="domain" description="Imelysin-like" evidence="4">
    <location>
        <begin position="37"/>
        <end position="331"/>
    </location>
</feature>
<comment type="caution">
    <text evidence="5">The sequence shown here is derived from an EMBL/GenBank/DDBJ whole genome shotgun (WGS) entry which is preliminary data.</text>
</comment>
<name>A0ABX0YEG2_9PSED</name>
<evidence type="ECO:0000256" key="3">
    <source>
        <dbReference type="SAM" id="SignalP"/>
    </source>
</evidence>
<keyword evidence="6" id="KW-1185">Reference proteome</keyword>
<dbReference type="CDD" id="cd14659">
    <property type="entry name" value="Imelysin-like_IPPA"/>
    <property type="match status" value="1"/>
</dbReference>
<organism evidence="5 6">
    <name type="scientific">Pseudomonas quercus</name>
    <dbReference type="NCBI Taxonomy" id="2722792"/>
    <lineage>
        <taxon>Bacteria</taxon>
        <taxon>Pseudomonadati</taxon>
        <taxon>Pseudomonadota</taxon>
        <taxon>Gammaproteobacteria</taxon>
        <taxon>Pseudomonadales</taxon>
        <taxon>Pseudomonadaceae</taxon>
        <taxon>Pseudomonas</taxon>
    </lineage>
</organism>
<dbReference type="EMBL" id="JAAVJI010000005">
    <property type="protein sequence ID" value="NJP01307.1"/>
    <property type="molecule type" value="Genomic_DNA"/>
</dbReference>
<keyword evidence="2 3" id="KW-0732">Signal</keyword>
<gene>
    <name evidence="5" type="ORF">HBH25_10590</name>
</gene>
<dbReference type="RefSeq" id="WP_168083886.1">
    <property type="nucleotide sequence ID" value="NZ_JAAVJI010000005.1"/>
</dbReference>
<evidence type="ECO:0000313" key="5">
    <source>
        <dbReference type="EMBL" id="NJP01307.1"/>
    </source>
</evidence>
<evidence type="ECO:0000313" key="6">
    <source>
        <dbReference type="Proteomes" id="UP000746535"/>
    </source>
</evidence>
<accession>A0ABX0YEG2</accession>
<proteinExistence type="predicted"/>
<dbReference type="InterPro" id="IPR038352">
    <property type="entry name" value="Imelysin_sf"/>
</dbReference>
<dbReference type="Proteomes" id="UP000746535">
    <property type="component" value="Unassembled WGS sequence"/>
</dbReference>
<feature type="chain" id="PRO_5045342497" evidence="3">
    <location>
        <begin position="21"/>
        <end position="353"/>
    </location>
</feature>
<comment type="subcellular location">
    <subcellularLocation>
        <location evidence="1">Cell envelope</location>
    </subcellularLocation>
</comment>
<evidence type="ECO:0000259" key="4">
    <source>
        <dbReference type="Pfam" id="PF09375"/>
    </source>
</evidence>
<reference evidence="5 6" key="1">
    <citation type="submission" date="2020-03" db="EMBL/GenBank/DDBJ databases">
        <authorList>
            <person name="Wang L."/>
            <person name="He N."/>
            <person name="Li Y."/>
            <person name="Fang Y."/>
            <person name="Zhang F."/>
        </authorList>
    </citation>
    <scope>NUCLEOTIDE SEQUENCE [LARGE SCALE GENOMIC DNA]</scope>
    <source>
        <strain evidence="6">hsmgli-8</strain>
    </source>
</reference>
<dbReference type="InterPro" id="IPR034984">
    <property type="entry name" value="Imelysin-like_IPPA"/>
</dbReference>
<dbReference type="InterPro" id="IPR018976">
    <property type="entry name" value="Imelysin-like"/>
</dbReference>
<evidence type="ECO:0000256" key="2">
    <source>
        <dbReference type="ARBA" id="ARBA00022729"/>
    </source>
</evidence>
<dbReference type="PROSITE" id="PS51257">
    <property type="entry name" value="PROKAR_LIPOPROTEIN"/>
    <property type="match status" value="1"/>
</dbReference>
<sequence length="353" mass="37856">MFRPKLLFTSLAALALGACAPQDPQAVTSAALAKQVILPTYSQWVDADRQLAQSALAFCQGTESLDKARADFLAAQKAWAALQPLLIGPLAEGNRPWSVQFWPDKKNLVGRQVEQLVAGGAVDAASLAKASVVVQGLSAYEYILFDSKPEVADSARKASYCPLLVAIGAHQKALAEDILEGWKRNDGMLSQLSTFPNQRYADAHEAIADLLRAQVTALDSLKKKLGAPMGRQSKGVPQPYQAEAWRSQSSLKSLQASLNAAQAVWNGVDGKGLRNLLPDDQKPLAQKIDAAYAVAGKALADNTKTLTELLADPAGLQTLNHLYDSLNTVHRLHEGELARALNIQLGFNANDGD</sequence>
<protein>
    <submittedName>
        <fullName evidence="5">Imelysin</fullName>
    </submittedName>
</protein>
<dbReference type="Gene3D" id="1.20.1420.20">
    <property type="entry name" value="M75 peptidase, HXXE motif"/>
    <property type="match status" value="1"/>
</dbReference>
<feature type="signal peptide" evidence="3">
    <location>
        <begin position="1"/>
        <end position="20"/>
    </location>
</feature>
<evidence type="ECO:0000256" key="1">
    <source>
        <dbReference type="ARBA" id="ARBA00004196"/>
    </source>
</evidence>
<dbReference type="Pfam" id="PF09375">
    <property type="entry name" value="Peptidase_M75"/>
    <property type="match status" value="1"/>
</dbReference>